<gene>
    <name evidence="3" type="ORF">E9232_001590</name>
</gene>
<dbReference type="InterPro" id="IPR051691">
    <property type="entry name" value="Metab_Enz_Cyan_OpOx_G3PDH"/>
</dbReference>
<sequence length="404" mass="42227">MTGIDVLVVGAGPAGLAAAVALRQAGIARVVVVERQGVAGGIPRQCGHSPFGMREFGRILSGRRYADRLAEAALAAGVELRLHHSVVAIAAGPVVTVATPDGPATLAPRRVILATGIREATRAARLVSGDRPLGILNTGTLQDQVFLRRSVPFRRPVIIGTELVSMSAVLTCLGAGARPAAIIESGPRSLARAPFRWLPYALRVPVHHGAEIADIRGGRIVEAVTLRLQDGETRSIACDGVLFTGRFTPEAGVARMSGIEIDPATGGPAVDTAGRTSLAGVYAAGNLLRGVETAGWCWTEGRAVARSVAADLAGDAASAAAGIRIEAGDGIRLLMPQRIAAAGRAFEAIQLRLDRPVRGELRVEADGRPVWSRRLSSGPERRILVPLKALPAPAKRLRILVHPV</sequence>
<protein>
    <submittedName>
        <fullName evidence="3">Thioredoxin reductase</fullName>
    </submittedName>
</protein>
<dbReference type="PRINTS" id="PR00368">
    <property type="entry name" value="FADPNR"/>
</dbReference>
<dbReference type="InterPro" id="IPR036188">
    <property type="entry name" value="FAD/NAD-bd_sf"/>
</dbReference>
<keyword evidence="1" id="KW-0560">Oxidoreductase</keyword>
<comment type="caution">
    <text evidence="3">The sequence shown here is derived from an EMBL/GenBank/DDBJ whole genome shotgun (WGS) entry which is preliminary data.</text>
</comment>
<evidence type="ECO:0000313" key="3">
    <source>
        <dbReference type="EMBL" id="MDR6289075.1"/>
    </source>
</evidence>
<keyword evidence="4" id="KW-1185">Reference proteome</keyword>
<evidence type="ECO:0000256" key="1">
    <source>
        <dbReference type="ARBA" id="ARBA00023002"/>
    </source>
</evidence>
<dbReference type="Gene3D" id="3.50.50.60">
    <property type="entry name" value="FAD/NAD(P)-binding domain"/>
    <property type="match status" value="2"/>
</dbReference>
<feature type="domain" description="FAD/NAD(P)-binding" evidence="2">
    <location>
        <begin position="5"/>
        <end position="294"/>
    </location>
</feature>
<dbReference type="PANTHER" id="PTHR42949">
    <property type="entry name" value="ANAEROBIC GLYCEROL-3-PHOSPHATE DEHYDROGENASE SUBUNIT B"/>
    <property type="match status" value="1"/>
</dbReference>
<evidence type="ECO:0000313" key="4">
    <source>
        <dbReference type="Proteomes" id="UP001262410"/>
    </source>
</evidence>
<evidence type="ECO:0000259" key="2">
    <source>
        <dbReference type="Pfam" id="PF07992"/>
    </source>
</evidence>
<name>A0ABU1JKD4_9PROT</name>
<dbReference type="Proteomes" id="UP001262410">
    <property type="component" value="Unassembled WGS sequence"/>
</dbReference>
<dbReference type="InterPro" id="IPR023753">
    <property type="entry name" value="FAD/NAD-binding_dom"/>
</dbReference>
<reference evidence="3 4" key="1">
    <citation type="submission" date="2023-07" db="EMBL/GenBank/DDBJ databases">
        <title>Sorghum-associated microbial communities from plants grown in Nebraska, USA.</title>
        <authorList>
            <person name="Schachtman D."/>
        </authorList>
    </citation>
    <scope>NUCLEOTIDE SEQUENCE [LARGE SCALE GENOMIC DNA]</scope>
    <source>
        <strain evidence="3 4">584</strain>
    </source>
</reference>
<dbReference type="SUPFAM" id="SSF51905">
    <property type="entry name" value="FAD/NAD(P)-binding domain"/>
    <property type="match status" value="1"/>
</dbReference>
<dbReference type="EMBL" id="JAVDPW010000003">
    <property type="protein sequence ID" value="MDR6289075.1"/>
    <property type="molecule type" value="Genomic_DNA"/>
</dbReference>
<dbReference type="RefSeq" id="WP_309793214.1">
    <property type="nucleotide sequence ID" value="NZ_JAVDPW010000003.1"/>
</dbReference>
<dbReference type="Pfam" id="PF07992">
    <property type="entry name" value="Pyr_redox_2"/>
    <property type="match status" value="1"/>
</dbReference>
<organism evidence="3 4">
    <name type="scientific">Inquilinus ginsengisoli</name>
    <dbReference type="NCBI Taxonomy" id="363840"/>
    <lineage>
        <taxon>Bacteria</taxon>
        <taxon>Pseudomonadati</taxon>
        <taxon>Pseudomonadota</taxon>
        <taxon>Alphaproteobacteria</taxon>
        <taxon>Rhodospirillales</taxon>
        <taxon>Rhodospirillaceae</taxon>
        <taxon>Inquilinus</taxon>
    </lineage>
</organism>
<proteinExistence type="predicted"/>
<accession>A0ABU1JKD4</accession>
<dbReference type="PRINTS" id="PR00469">
    <property type="entry name" value="PNDRDTASEII"/>
</dbReference>
<dbReference type="PANTHER" id="PTHR42949:SF3">
    <property type="entry name" value="ANAEROBIC GLYCEROL-3-PHOSPHATE DEHYDROGENASE SUBUNIT B"/>
    <property type="match status" value="1"/>
</dbReference>